<comment type="similarity">
    <text evidence="10">Belongs to the glycosyltransferase 28 family. MurG subfamily.</text>
</comment>
<comment type="subcellular location">
    <subcellularLocation>
        <location evidence="10">Cell membrane</location>
        <topology evidence="10">Peripheral membrane protein</topology>
        <orientation evidence="10">Cytoplasmic side</orientation>
    </subcellularLocation>
</comment>
<protein>
    <recommendedName>
        <fullName evidence="10">UDP-N-acetylglucosamine--N-acetylmuramyl-(pentapeptide) pyrophosphoryl-undecaprenol N-acetylglucosamine transferase</fullName>
        <ecNumber evidence="10">2.4.1.227</ecNumber>
    </recommendedName>
    <alternativeName>
        <fullName evidence="10">Undecaprenyl-PP-MurNAc-pentapeptide-UDPGlcNAc GlcNAc transferase</fullName>
    </alternativeName>
</protein>
<keyword evidence="9 10" id="KW-0961">Cell wall biogenesis/degradation</keyword>
<keyword evidence="4 10" id="KW-0808">Transferase</keyword>
<name>A0A2H0WMT1_9BACT</name>
<keyword evidence="5 10" id="KW-0133">Cell shape</keyword>
<evidence type="ECO:0000313" key="14">
    <source>
        <dbReference type="EMBL" id="PIS13950.1"/>
    </source>
</evidence>
<gene>
    <name evidence="10" type="primary">murG</name>
    <name evidence="14" type="ORF">COT65_01455</name>
</gene>
<dbReference type="PANTHER" id="PTHR21015">
    <property type="entry name" value="UDP-N-ACETYLGLUCOSAMINE--N-ACETYLMURAMYL-(PENTAPEPTIDE) PYROPHOSPHORYL-UNDECAPRENOL N-ACETYLGLUCOSAMINE TRANSFERASE 1"/>
    <property type="match status" value="1"/>
</dbReference>
<dbReference type="Pfam" id="PF03033">
    <property type="entry name" value="Glyco_transf_28"/>
    <property type="match status" value="1"/>
</dbReference>
<evidence type="ECO:0000256" key="9">
    <source>
        <dbReference type="ARBA" id="ARBA00023316"/>
    </source>
</evidence>
<organism evidence="14 15">
    <name type="scientific">Candidatus Shapirobacteria bacterium CG09_land_8_20_14_0_10_47_13</name>
    <dbReference type="NCBI Taxonomy" id="1974481"/>
    <lineage>
        <taxon>Bacteria</taxon>
        <taxon>Candidatus Shapironibacteriota</taxon>
    </lineage>
</organism>
<accession>A0A2H0WMT1</accession>
<keyword evidence="3 10" id="KW-0328">Glycosyltransferase</keyword>
<keyword evidence="2 10" id="KW-0132">Cell division</keyword>
<proteinExistence type="inferred from homology"/>
<keyword evidence="7 10" id="KW-0472">Membrane</keyword>
<feature type="domain" description="Glycosyltransferase family 28 N-terminal" evidence="12">
    <location>
        <begin position="7"/>
        <end position="146"/>
    </location>
</feature>
<dbReference type="EC" id="2.4.1.227" evidence="10"/>
<keyword evidence="6 10" id="KW-0573">Peptidoglycan synthesis</keyword>
<evidence type="ECO:0000256" key="10">
    <source>
        <dbReference type="HAMAP-Rule" id="MF_00033"/>
    </source>
</evidence>
<dbReference type="Gene3D" id="3.40.50.2000">
    <property type="entry name" value="Glycogen Phosphorylase B"/>
    <property type="match status" value="2"/>
</dbReference>
<dbReference type="HAMAP" id="MF_00033">
    <property type="entry name" value="MurG"/>
    <property type="match status" value="1"/>
</dbReference>
<evidence type="ECO:0000256" key="11">
    <source>
        <dbReference type="SAM" id="Phobius"/>
    </source>
</evidence>
<dbReference type="InterPro" id="IPR007235">
    <property type="entry name" value="Glyco_trans_28_C"/>
</dbReference>
<evidence type="ECO:0000256" key="5">
    <source>
        <dbReference type="ARBA" id="ARBA00022960"/>
    </source>
</evidence>
<evidence type="ECO:0000256" key="8">
    <source>
        <dbReference type="ARBA" id="ARBA00023306"/>
    </source>
</evidence>
<dbReference type="InterPro" id="IPR004276">
    <property type="entry name" value="GlycoTrans_28_N"/>
</dbReference>
<dbReference type="GO" id="GO:0009252">
    <property type="term" value="P:peptidoglycan biosynthetic process"/>
    <property type="evidence" value="ECO:0007669"/>
    <property type="project" value="UniProtKB-UniRule"/>
</dbReference>
<evidence type="ECO:0000256" key="1">
    <source>
        <dbReference type="ARBA" id="ARBA00022475"/>
    </source>
</evidence>
<dbReference type="GO" id="GO:0005886">
    <property type="term" value="C:plasma membrane"/>
    <property type="evidence" value="ECO:0007669"/>
    <property type="project" value="UniProtKB-SubCell"/>
</dbReference>
<dbReference type="SUPFAM" id="SSF53756">
    <property type="entry name" value="UDP-Glycosyltransferase/glycogen phosphorylase"/>
    <property type="match status" value="1"/>
</dbReference>
<evidence type="ECO:0000259" key="12">
    <source>
        <dbReference type="Pfam" id="PF03033"/>
    </source>
</evidence>
<keyword evidence="1 10" id="KW-1003">Cell membrane</keyword>
<comment type="caution">
    <text evidence="14">The sequence shown here is derived from an EMBL/GenBank/DDBJ whole genome shotgun (WGS) entry which is preliminary data.</text>
</comment>
<dbReference type="GO" id="GO:0071555">
    <property type="term" value="P:cell wall organization"/>
    <property type="evidence" value="ECO:0007669"/>
    <property type="project" value="UniProtKB-KW"/>
</dbReference>
<evidence type="ECO:0000256" key="4">
    <source>
        <dbReference type="ARBA" id="ARBA00022679"/>
    </source>
</evidence>
<feature type="binding site" evidence="10">
    <location>
        <begin position="7"/>
        <end position="9"/>
    </location>
    <ligand>
        <name>UDP-N-acetyl-alpha-D-glucosamine</name>
        <dbReference type="ChEBI" id="CHEBI:57705"/>
    </ligand>
</feature>
<evidence type="ECO:0000256" key="2">
    <source>
        <dbReference type="ARBA" id="ARBA00022618"/>
    </source>
</evidence>
<dbReference type="Pfam" id="PF04101">
    <property type="entry name" value="Glyco_tran_28_C"/>
    <property type="match status" value="1"/>
</dbReference>
<feature type="binding site" evidence="10">
    <location>
        <position position="169"/>
    </location>
    <ligand>
        <name>UDP-N-acetyl-alpha-D-glucosamine</name>
        <dbReference type="ChEBI" id="CHEBI:57705"/>
    </ligand>
</feature>
<dbReference type="InterPro" id="IPR006009">
    <property type="entry name" value="GlcNAc_MurG"/>
</dbReference>
<dbReference type="AlphaFoldDB" id="A0A2H0WMT1"/>
<dbReference type="PANTHER" id="PTHR21015:SF22">
    <property type="entry name" value="GLYCOSYLTRANSFERASE"/>
    <property type="match status" value="1"/>
</dbReference>
<evidence type="ECO:0000256" key="6">
    <source>
        <dbReference type="ARBA" id="ARBA00022984"/>
    </source>
</evidence>
<dbReference type="GO" id="GO:0051991">
    <property type="term" value="F:UDP-N-acetyl-D-glucosamine:N-acetylmuramoyl-L-alanyl-D-glutamyl-meso-2,6-diaminopimelyl-D-alanyl-D-alanine-diphosphoundecaprenol 4-beta-N-acetylglucosaminlytransferase activity"/>
    <property type="evidence" value="ECO:0007669"/>
    <property type="project" value="RHEA"/>
</dbReference>
<keyword evidence="11" id="KW-0812">Transmembrane</keyword>
<dbReference type="GO" id="GO:0008360">
    <property type="term" value="P:regulation of cell shape"/>
    <property type="evidence" value="ECO:0007669"/>
    <property type="project" value="UniProtKB-KW"/>
</dbReference>
<keyword evidence="8 10" id="KW-0131">Cell cycle</keyword>
<comment type="pathway">
    <text evidence="10">Cell wall biogenesis; peptidoglycan biosynthesis.</text>
</comment>
<evidence type="ECO:0000313" key="15">
    <source>
        <dbReference type="Proteomes" id="UP000230033"/>
    </source>
</evidence>
<dbReference type="GO" id="GO:0005975">
    <property type="term" value="P:carbohydrate metabolic process"/>
    <property type="evidence" value="ECO:0007669"/>
    <property type="project" value="InterPro"/>
</dbReference>
<feature type="domain" description="Glycosyl transferase family 28 C-terminal" evidence="13">
    <location>
        <begin position="192"/>
        <end position="350"/>
    </location>
</feature>
<comment type="caution">
    <text evidence="10">Lacks conserved residue(s) required for the propagation of feature annotation.</text>
</comment>
<evidence type="ECO:0000256" key="7">
    <source>
        <dbReference type="ARBA" id="ARBA00023136"/>
    </source>
</evidence>
<feature type="binding site" evidence="10">
    <location>
        <position position="294"/>
    </location>
    <ligand>
        <name>UDP-N-acetyl-alpha-D-glucosamine</name>
        <dbReference type="ChEBI" id="CHEBI:57705"/>
    </ligand>
</feature>
<dbReference type="GO" id="GO:0051301">
    <property type="term" value="P:cell division"/>
    <property type="evidence" value="ECO:0007669"/>
    <property type="project" value="UniProtKB-KW"/>
</dbReference>
<evidence type="ECO:0000259" key="13">
    <source>
        <dbReference type="Pfam" id="PF04101"/>
    </source>
</evidence>
<comment type="function">
    <text evidence="10">Cell wall formation. Catalyzes the transfer of a GlcNAc subunit on undecaprenyl-pyrophosphoryl-MurNAc-pentapeptide (lipid intermediate I) to form undecaprenyl-pyrophosphoryl-MurNAc-(pentapeptide)GlcNAc (lipid intermediate II).</text>
</comment>
<dbReference type="UniPathway" id="UPA00219"/>
<keyword evidence="11" id="KW-1133">Transmembrane helix</keyword>
<dbReference type="CDD" id="cd03785">
    <property type="entry name" value="GT28_MurG"/>
    <property type="match status" value="1"/>
</dbReference>
<dbReference type="EMBL" id="PEZJ01000019">
    <property type="protein sequence ID" value="PIS13950.1"/>
    <property type="molecule type" value="Genomic_DNA"/>
</dbReference>
<sequence length="362" mass="39791">MKKIVITGGHITPALAVIEELRKQGGWEIYFFGREHATEGDKAFSVESQVIPPMGIKFIAIAAGRLQRRFTRYTIPAALRLPVGFFQALYHLARVRPAVILSFGGYLGVPAIMAGWLLGIPGITHEQTTVIGLGTKINAFFCRKVALSWPQTVGIFPKGKAVLTGNPIRREIFKTSTKAWQGFGFEKGRPLVLVSGGNQGSQVINAAVADCLDQILVNNNLFHQVGQSDLARLKKLERKNYRVAGFVKGAEWGTLLHKADLVVSRAGINTLTELGSLGKPMLLIPIPWLFENEQTKNARLFKEAGIAEIIPQDDLNPDRLLNTVTNMMTNLYRYRQNAARAQGLVVPDAAVKIVKLISETAL</sequence>
<feature type="transmembrane region" description="Helical" evidence="11">
    <location>
        <begin position="99"/>
        <end position="118"/>
    </location>
</feature>
<dbReference type="GO" id="GO:0050511">
    <property type="term" value="F:undecaprenyldiphospho-muramoylpentapeptide beta-N-acetylglucosaminyltransferase activity"/>
    <property type="evidence" value="ECO:0007669"/>
    <property type="project" value="UniProtKB-UniRule"/>
</dbReference>
<reference evidence="15" key="1">
    <citation type="submission" date="2017-09" db="EMBL/GenBank/DDBJ databases">
        <title>Depth-based differentiation of microbial function through sediment-hosted aquifers and enrichment of novel symbionts in the deep terrestrial subsurface.</title>
        <authorList>
            <person name="Probst A.J."/>
            <person name="Ladd B."/>
            <person name="Jarett J.K."/>
            <person name="Geller-Mcgrath D.E."/>
            <person name="Sieber C.M.K."/>
            <person name="Emerson J.B."/>
            <person name="Anantharaman K."/>
            <person name="Thomas B.C."/>
            <person name="Malmstrom R."/>
            <person name="Stieglmeier M."/>
            <person name="Klingl A."/>
            <person name="Woyke T."/>
            <person name="Ryan C.M."/>
            <person name="Banfield J.F."/>
        </authorList>
    </citation>
    <scope>NUCLEOTIDE SEQUENCE [LARGE SCALE GENOMIC DNA]</scope>
</reference>
<dbReference type="Proteomes" id="UP000230033">
    <property type="component" value="Unassembled WGS sequence"/>
</dbReference>
<comment type="catalytic activity">
    <reaction evidence="10">
        <text>di-trans,octa-cis-undecaprenyl diphospho-N-acetyl-alpha-D-muramoyl-L-alanyl-D-glutamyl-meso-2,6-diaminopimeloyl-D-alanyl-D-alanine + UDP-N-acetyl-alpha-D-glucosamine = di-trans,octa-cis-undecaprenyl diphospho-[N-acetyl-alpha-D-glucosaminyl-(1-&gt;4)]-N-acetyl-alpha-D-muramoyl-L-alanyl-D-glutamyl-meso-2,6-diaminopimeloyl-D-alanyl-D-alanine + UDP + H(+)</text>
        <dbReference type="Rhea" id="RHEA:31227"/>
        <dbReference type="ChEBI" id="CHEBI:15378"/>
        <dbReference type="ChEBI" id="CHEBI:57705"/>
        <dbReference type="ChEBI" id="CHEBI:58223"/>
        <dbReference type="ChEBI" id="CHEBI:61387"/>
        <dbReference type="ChEBI" id="CHEBI:61388"/>
        <dbReference type="EC" id="2.4.1.227"/>
    </reaction>
</comment>
<evidence type="ECO:0000256" key="3">
    <source>
        <dbReference type="ARBA" id="ARBA00022676"/>
    </source>
</evidence>